<evidence type="ECO:0000313" key="1">
    <source>
        <dbReference type="EMBL" id="KAF2571269.1"/>
    </source>
</evidence>
<dbReference type="AlphaFoldDB" id="A0A8S9IN25"/>
<dbReference type="EMBL" id="QGKY02001015">
    <property type="protein sequence ID" value="KAF2571269.1"/>
    <property type="molecule type" value="Genomic_DNA"/>
</dbReference>
<gene>
    <name evidence="1" type="ORF">F2Q70_00003229</name>
</gene>
<accession>A0A8S9IN25</accession>
<organism evidence="1">
    <name type="scientific">Brassica cretica</name>
    <name type="common">Mustard</name>
    <dbReference type="NCBI Taxonomy" id="69181"/>
    <lineage>
        <taxon>Eukaryota</taxon>
        <taxon>Viridiplantae</taxon>
        <taxon>Streptophyta</taxon>
        <taxon>Embryophyta</taxon>
        <taxon>Tracheophyta</taxon>
        <taxon>Spermatophyta</taxon>
        <taxon>Magnoliopsida</taxon>
        <taxon>eudicotyledons</taxon>
        <taxon>Gunneridae</taxon>
        <taxon>Pentapetalae</taxon>
        <taxon>rosids</taxon>
        <taxon>malvids</taxon>
        <taxon>Brassicales</taxon>
        <taxon>Brassicaceae</taxon>
        <taxon>Brassiceae</taxon>
        <taxon>Brassica</taxon>
    </lineage>
</organism>
<sequence>MATTLVLIQDANGDLHKYEGHLRNAPGQRLDNQGDVIPDPEAIVLEDGDDEDVNYISGSGFQSQRFGNQSGNINFNGADQRGDAQWCRSTPPLEHDTTPRAPIDTPLKNLWDLLRLQASIDTQKPSIDTQARPTVDINQQPNYGQRTPEYDIQSLLFISRLLKDIFLLGKRKKVKVPTHLRKKSTDKEIGSFTKRVLRIPEDVQFDEAYYTHMLWMFFRESRETEGDIEAR</sequence>
<protein>
    <submittedName>
        <fullName evidence="1">Uncharacterized protein</fullName>
    </submittedName>
</protein>
<proteinExistence type="predicted"/>
<reference evidence="1" key="1">
    <citation type="submission" date="2019-12" db="EMBL/GenBank/DDBJ databases">
        <title>Genome sequencing and annotation of Brassica cretica.</title>
        <authorList>
            <person name="Studholme D.J."/>
            <person name="Sarris P.F."/>
        </authorList>
    </citation>
    <scope>NUCLEOTIDE SEQUENCE</scope>
    <source>
        <strain evidence="1">PFS-102/07</strain>
        <tissue evidence="1">Leaf</tissue>
    </source>
</reference>
<comment type="caution">
    <text evidence="1">The sequence shown here is derived from an EMBL/GenBank/DDBJ whole genome shotgun (WGS) entry which is preliminary data.</text>
</comment>
<name>A0A8S9IN25_BRACR</name>